<evidence type="ECO:0000313" key="2">
    <source>
        <dbReference type="EMBL" id="MDQ9071466.1"/>
    </source>
</evidence>
<dbReference type="RefSeq" id="WP_277090307.1">
    <property type="nucleotide sequence ID" value="NZ_JAKVJG010000003.1"/>
</dbReference>
<organism evidence="2 3">
    <name type="scientific">Acinetobacter gerneri</name>
    <dbReference type="NCBI Taxonomy" id="202952"/>
    <lineage>
        <taxon>Bacteria</taxon>
        <taxon>Pseudomonadati</taxon>
        <taxon>Pseudomonadota</taxon>
        <taxon>Gammaproteobacteria</taxon>
        <taxon>Moraxellales</taxon>
        <taxon>Moraxellaceae</taxon>
        <taxon>Acinetobacter</taxon>
    </lineage>
</organism>
<sequence>MKYLSILLLSILSTQSFASACTMGSFTEPVMHLPATFRGQSATSFIVSCEQNYTVQFSALNLRSPQGDSVVTDSSNNALKTRMSILGANSNMWNVPLSPISAGRNKFTVVVELLDTPNIRVPAGEYRDLLFVNLNF</sequence>
<reference evidence="2" key="1">
    <citation type="submission" date="2023-08" db="EMBL/GenBank/DDBJ databases">
        <title>Emergence of clinically-relevant ST2 carbapenem-resistant Acinetobacter baumannii strains in hospital sewages in Zhejiang, East of China.</title>
        <authorList>
            <person name="Kaichao C."/>
            <person name="Zhang R."/>
        </authorList>
    </citation>
    <scope>NUCLEOTIDE SEQUENCE</scope>
    <source>
        <strain evidence="2">M-SY-60</strain>
    </source>
</reference>
<proteinExistence type="predicted"/>
<dbReference type="PROSITE" id="PS51257">
    <property type="entry name" value="PROKAR_LIPOPROTEIN"/>
    <property type="match status" value="1"/>
</dbReference>
<feature type="chain" id="PRO_5043432051" description="Spore coat protein U domain-containing protein" evidence="1">
    <location>
        <begin position="19"/>
        <end position="136"/>
    </location>
</feature>
<dbReference type="Proteomes" id="UP001243195">
    <property type="component" value="Unassembled WGS sequence"/>
</dbReference>
<evidence type="ECO:0000313" key="3">
    <source>
        <dbReference type="Proteomes" id="UP001243195"/>
    </source>
</evidence>
<evidence type="ECO:0008006" key="4">
    <source>
        <dbReference type="Google" id="ProtNLM"/>
    </source>
</evidence>
<protein>
    <recommendedName>
        <fullName evidence="4">Spore coat protein U domain-containing protein</fullName>
    </recommendedName>
</protein>
<dbReference type="AlphaFoldDB" id="A0AAW8JIT1"/>
<dbReference type="EMBL" id="JAVIDA010000008">
    <property type="protein sequence ID" value="MDQ9071466.1"/>
    <property type="molecule type" value="Genomic_DNA"/>
</dbReference>
<comment type="caution">
    <text evidence="2">The sequence shown here is derived from an EMBL/GenBank/DDBJ whole genome shotgun (WGS) entry which is preliminary data.</text>
</comment>
<evidence type="ECO:0000256" key="1">
    <source>
        <dbReference type="SAM" id="SignalP"/>
    </source>
</evidence>
<accession>A0AAW8JIT1</accession>
<name>A0AAW8JIT1_9GAMM</name>
<keyword evidence="1" id="KW-0732">Signal</keyword>
<feature type="signal peptide" evidence="1">
    <location>
        <begin position="1"/>
        <end position="18"/>
    </location>
</feature>
<gene>
    <name evidence="2" type="ORF">RFH51_08360</name>
</gene>